<dbReference type="EMBL" id="OIVN01002142">
    <property type="protein sequence ID" value="SPD00963.1"/>
    <property type="molecule type" value="Genomic_DNA"/>
</dbReference>
<feature type="domain" description="F-box" evidence="1">
    <location>
        <begin position="13"/>
        <end position="48"/>
    </location>
</feature>
<dbReference type="PANTHER" id="PTHR31215">
    <property type="entry name" value="OS05G0510400 PROTEIN-RELATED"/>
    <property type="match status" value="1"/>
</dbReference>
<dbReference type="InterPro" id="IPR001810">
    <property type="entry name" value="F-box_dom"/>
</dbReference>
<organism evidence="2">
    <name type="scientific">Fagus sylvatica</name>
    <name type="common">Beechnut</name>
    <dbReference type="NCBI Taxonomy" id="28930"/>
    <lineage>
        <taxon>Eukaryota</taxon>
        <taxon>Viridiplantae</taxon>
        <taxon>Streptophyta</taxon>
        <taxon>Embryophyta</taxon>
        <taxon>Tracheophyta</taxon>
        <taxon>Spermatophyta</taxon>
        <taxon>Magnoliopsida</taxon>
        <taxon>eudicotyledons</taxon>
        <taxon>Gunneridae</taxon>
        <taxon>Pentapetalae</taxon>
        <taxon>rosids</taxon>
        <taxon>fabids</taxon>
        <taxon>Fagales</taxon>
        <taxon>Fagaceae</taxon>
        <taxon>Fagus</taxon>
    </lineage>
</organism>
<dbReference type="AlphaFoldDB" id="A0A2N9GN72"/>
<protein>
    <recommendedName>
        <fullName evidence="1">F-box domain-containing protein</fullName>
    </recommendedName>
</protein>
<reference evidence="2" key="1">
    <citation type="submission" date="2018-02" db="EMBL/GenBank/DDBJ databases">
        <authorList>
            <person name="Cohen D.B."/>
            <person name="Kent A.D."/>
        </authorList>
    </citation>
    <scope>NUCLEOTIDE SEQUENCE</scope>
</reference>
<evidence type="ECO:0000313" key="2">
    <source>
        <dbReference type="EMBL" id="SPD00963.1"/>
    </source>
</evidence>
<evidence type="ECO:0000259" key="1">
    <source>
        <dbReference type="Pfam" id="PF12937"/>
    </source>
</evidence>
<proteinExistence type="predicted"/>
<sequence length="346" mass="39864">MDCNQEKHAENPFDRLPDDLLLLIFDNLLEAKYLVSCFLVSKRFASLIPQTDTQNIVFLIREPPPISQSTQQSCTDTSDQISFKNDFSFTNIIRKVINKLSFSMISSSGDQVQETKASNVSKMIQELKCLEIQTHSTGEDKFPFATGLYMWKAFFGAEFRYSLTLIAVHFNDSPLENTSTNISTGDLTVLTCCCGPYLREGFRRYRYVQDFVSKNQHLPKKIVAYDSKKRGKLCMGEKDIEECRISLGTSVMHSGPHHLDKDKLFIGKSWYVPVLDSPSHRYKMKGVMVFLIGPVGQRLIREEDLLKGFEDDEEEQWKIFNEAVREIIFNNNIKKTIWHISSSTFW</sequence>
<dbReference type="InterPro" id="IPR044809">
    <property type="entry name" value="AUF1-like"/>
</dbReference>
<name>A0A2N9GN72_FAGSY</name>
<dbReference type="InterPro" id="IPR036047">
    <property type="entry name" value="F-box-like_dom_sf"/>
</dbReference>
<gene>
    <name evidence="2" type="ORF">FSB_LOCUS28845</name>
</gene>
<dbReference type="SUPFAM" id="SSF81383">
    <property type="entry name" value="F-box domain"/>
    <property type="match status" value="1"/>
</dbReference>
<dbReference type="Pfam" id="PF12937">
    <property type="entry name" value="F-box-like"/>
    <property type="match status" value="1"/>
</dbReference>
<accession>A0A2N9GN72</accession>